<evidence type="ECO:0000256" key="1">
    <source>
        <dbReference type="SAM" id="SignalP"/>
    </source>
</evidence>
<dbReference type="STRING" id="316056.RPC_1955"/>
<keyword evidence="1" id="KW-0732">Signal</keyword>
<dbReference type="Pfam" id="PF13473">
    <property type="entry name" value="Cupredoxin_1"/>
    <property type="match status" value="1"/>
</dbReference>
<dbReference type="InterPro" id="IPR028096">
    <property type="entry name" value="EfeO_Cupredoxin"/>
</dbReference>
<evidence type="ECO:0000313" key="3">
    <source>
        <dbReference type="EMBL" id="ABD87512.1"/>
    </source>
</evidence>
<proteinExistence type="predicted"/>
<name>Q217C4_RHOPB</name>
<feature type="signal peptide" evidence="1">
    <location>
        <begin position="1"/>
        <end position="31"/>
    </location>
</feature>
<dbReference type="Gene3D" id="1.20.1420.20">
    <property type="entry name" value="M75 peptidase, HXXE motif"/>
    <property type="match status" value="1"/>
</dbReference>
<protein>
    <submittedName>
        <fullName evidence="3">Putative lipoprotein</fullName>
    </submittedName>
</protein>
<dbReference type="eggNOG" id="COG2822">
    <property type="taxonomic scope" value="Bacteria"/>
</dbReference>
<evidence type="ECO:0000259" key="2">
    <source>
        <dbReference type="Pfam" id="PF13473"/>
    </source>
</evidence>
<dbReference type="SUPFAM" id="SSF49503">
    <property type="entry name" value="Cupredoxins"/>
    <property type="match status" value="1"/>
</dbReference>
<dbReference type="PANTHER" id="PTHR39192:SF1">
    <property type="entry name" value="IRON UPTAKE SYSTEM COMPONENT EFEO"/>
    <property type="match status" value="1"/>
</dbReference>
<sequence>MSLKPIPEPKHLAGSLGMVLALLIVATPSLAAEAPFGPVAVVVTAKACEPNELKVPAGLVTFQITNRSSRALEWEILKGVMVIDERENIAPGFRQKMTTRLEPGEYEITCGLLDNPRGRLIVVNAAGTTAANVQKPSATELIGPVAEYRVWLAGELSALDAAARSFGVAVSAGDVAAAKARWREVRAGVLRVAPIEPLIAAEAKAVDVDLTALGAAIFDRNTIEGLAQPATTLITDVEAFRRAARALTPTPERLIAGAISVAKTLADRLGEAAPQRPLDLAEAEARLRGAIRVVELFGPLTERADSAAAAELRAAAAGLREALAKAGRAAGVETRPAGDDDRRVVAAAADSFARSSARLPAILGL</sequence>
<dbReference type="CDD" id="cd14656">
    <property type="entry name" value="Imelysin-like_EfeO"/>
    <property type="match status" value="1"/>
</dbReference>
<dbReference type="PANTHER" id="PTHR39192">
    <property type="entry name" value="IRON UPTAKE SYSTEM COMPONENT EFEO"/>
    <property type="match status" value="1"/>
</dbReference>
<dbReference type="EMBL" id="CP000301">
    <property type="protein sequence ID" value="ABD87512.1"/>
    <property type="molecule type" value="Genomic_DNA"/>
</dbReference>
<dbReference type="AlphaFoldDB" id="Q217C4"/>
<dbReference type="InterPro" id="IPR008972">
    <property type="entry name" value="Cupredoxin"/>
</dbReference>
<keyword evidence="3" id="KW-0449">Lipoprotein</keyword>
<dbReference type="HOGENOM" id="CLU_050342_2_1_5"/>
<feature type="domain" description="EfeO-type cupredoxin-like" evidence="2">
    <location>
        <begin position="18"/>
        <end position="122"/>
    </location>
</feature>
<dbReference type="InterPro" id="IPR034981">
    <property type="entry name" value="Imelysin-like_EfeO/Algp7"/>
</dbReference>
<organism evidence="3">
    <name type="scientific">Rhodopseudomonas palustris (strain BisB18)</name>
    <dbReference type="NCBI Taxonomy" id="316056"/>
    <lineage>
        <taxon>Bacteria</taxon>
        <taxon>Pseudomonadati</taxon>
        <taxon>Pseudomonadota</taxon>
        <taxon>Alphaproteobacteria</taxon>
        <taxon>Hyphomicrobiales</taxon>
        <taxon>Nitrobacteraceae</taxon>
        <taxon>Rhodopseudomonas</taxon>
    </lineage>
</organism>
<dbReference type="Gene3D" id="2.60.40.420">
    <property type="entry name" value="Cupredoxins - blue copper proteins"/>
    <property type="match status" value="1"/>
</dbReference>
<dbReference type="InterPro" id="IPR050894">
    <property type="entry name" value="EfeM/EfeO_iron_uptake"/>
</dbReference>
<dbReference type="InterPro" id="IPR038352">
    <property type="entry name" value="Imelysin_sf"/>
</dbReference>
<feature type="chain" id="PRO_5004199424" evidence="1">
    <location>
        <begin position="32"/>
        <end position="365"/>
    </location>
</feature>
<dbReference type="KEGG" id="rpc:RPC_1955"/>
<reference evidence="3" key="1">
    <citation type="submission" date="2006-03" db="EMBL/GenBank/DDBJ databases">
        <title>Complete sequence of Rhodopseudomonas palustris BisB18.</title>
        <authorList>
            <consortium name="US DOE Joint Genome Institute"/>
            <person name="Copeland A."/>
            <person name="Lucas S."/>
            <person name="Lapidus A."/>
            <person name="Barry K."/>
            <person name="Detter J.C."/>
            <person name="Glavina del Rio T."/>
            <person name="Hammon N."/>
            <person name="Israni S."/>
            <person name="Dalin E."/>
            <person name="Tice H."/>
            <person name="Pitluck S."/>
            <person name="Chain P."/>
            <person name="Malfatti S."/>
            <person name="Shin M."/>
            <person name="Vergez L."/>
            <person name="Schmutz J."/>
            <person name="Larimer F."/>
            <person name="Land M."/>
            <person name="Hauser L."/>
            <person name="Pelletier D.A."/>
            <person name="Kyrpides N."/>
            <person name="Anderson I."/>
            <person name="Oda Y."/>
            <person name="Harwood C.S."/>
            <person name="Richardson P."/>
        </authorList>
    </citation>
    <scope>NUCLEOTIDE SEQUENCE [LARGE SCALE GENOMIC DNA]</scope>
    <source>
        <strain evidence="3">BisB18</strain>
    </source>
</reference>
<accession>Q217C4</accession>
<gene>
    <name evidence="3" type="ordered locus">RPC_1955</name>
</gene>